<reference evidence="1" key="1">
    <citation type="journal article" date="2017" name="Nature">
        <title>The sunflower genome provides insights into oil metabolism, flowering and Asterid evolution.</title>
        <authorList>
            <person name="Badouin H."/>
            <person name="Gouzy J."/>
            <person name="Grassa C.J."/>
            <person name="Murat F."/>
            <person name="Staton S.E."/>
            <person name="Cottret L."/>
            <person name="Lelandais-Briere C."/>
            <person name="Owens G.L."/>
            <person name="Carrere S."/>
            <person name="Mayjonade B."/>
            <person name="Legrand L."/>
            <person name="Gill N."/>
            <person name="Kane N.C."/>
            <person name="Bowers J.E."/>
            <person name="Hubner S."/>
            <person name="Bellec A."/>
            <person name="Berard A."/>
            <person name="Berges H."/>
            <person name="Blanchet N."/>
            <person name="Boniface M.C."/>
            <person name="Brunel D."/>
            <person name="Catrice O."/>
            <person name="Chaidir N."/>
            <person name="Claudel C."/>
            <person name="Donnadieu C."/>
            <person name="Faraut T."/>
            <person name="Fievet G."/>
            <person name="Helmstetter N."/>
            <person name="King M."/>
            <person name="Knapp S.J."/>
            <person name="Lai Z."/>
            <person name="Le Paslier M.C."/>
            <person name="Lippi Y."/>
            <person name="Lorenzon L."/>
            <person name="Mandel J.R."/>
            <person name="Marage G."/>
            <person name="Marchand G."/>
            <person name="Marquand E."/>
            <person name="Bret-Mestries E."/>
            <person name="Morien E."/>
            <person name="Nambeesan S."/>
            <person name="Nguyen T."/>
            <person name="Pegot-Espagnet P."/>
            <person name="Pouilly N."/>
            <person name="Raftis F."/>
            <person name="Sallet E."/>
            <person name="Schiex T."/>
            <person name="Thomas J."/>
            <person name="Vandecasteele C."/>
            <person name="Vares D."/>
            <person name="Vear F."/>
            <person name="Vautrin S."/>
            <person name="Crespi M."/>
            <person name="Mangin B."/>
            <person name="Burke J.M."/>
            <person name="Salse J."/>
            <person name="Munos S."/>
            <person name="Vincourt P."/>
            <person name="Rieseberg L.H."/>
            <person name="Langlade N.B."/>
        </authorList>
    </citation>
    <scope>NUCLEOTIDE SEQUENCE</scope>
    <source>
        <tissue evidence="1">Leaves</tissue>
    </source>
</reference>
<dbReference type="EMBL" id="MNCJ02000329">
    <property type="protein sequence ID" value="KAF5768046.1"/>
    <property type="molecule type" value="Genomic_DNA"/>
</dbReference>
<keyword evidence="2" id="KW-1185">Reference proteome</keyword>
<comment type="caution">
    <text evidence="1">The sequence shown here is derived from an EMBL/GenBank/DDBJ whole genome shotgun (WGS) entry which is preliminary data.</text>
</comment>
<dbReference type="Proteomes" id="UP000215914">
    <property type="component" value="Unassembled WGS sequence"/>
</dbReference>
<reference evidence="1" key="2">
    <citation type="submission" date="2020-06" db="EMBL/GenBank/DDBJ databases">
        <title>Helianthus annuus Genome sequencing and assembly Release 2.</title>
        <authorList>
            <person name="Gouzy J."/>
            <person name="Langlade N."/>
            <person name="Munos S."/>
        </authorList>
    </citation>
    <scope>NUCLEOTIDE SEQUENCE</scope>
    <source>
        <tissue evidence="1">Leaves</tissue>
    </source>
</reference>
<evidence type="ECO:0000313" key="1">
    <source>
        <dbReference type="EMBL" id="KAF5768046.1"/>
    </source>
</evidence>
<sequence length="46" mass="5169">MGAEGERVQEHAEDEAGVHDRAGRYCFTFFFNRFRGSSGWTEVGGN</sequence>
<name>A0A9K3E6Z0_HELAN</name>
<proteinExistence type="predicted"/>
<gene>
    <name evidence="1" type="ORF">HanXRQr2_Chr14g0631781</name>
</gene>
<dbReference type="Gramene" id="mRNA:HanXRQr2_Chr14g0631781">
    <property type="protein sequence ID" value="mRNA:HanXRQr2_Chr14g0631781"/>
    <property type="gene ID" value="HanXRQr2_Chr14g0631781"/>
</dbReference>
<organism evidence="1 2">
    <name type="scientific">Helianthus annuus</name>
    <name type="common">Common sunflower</name>
    <dbReference type="NCBI Taxonomy" id="4232"/>
    <lineage>
        <taxon>Eukaryota</taxon>
        <taxon>Viridiplantae</taxon>
        <taxon>Streptophyta</taxon>
        <taxon>Embryophyta</taxon>
        <taxon>Tracheophyta</taxon>
        <taxon>Spermatophyta</taxon>
        <taxon>Magnoliopsida</taxon>
        <taxon>eudicotyledons</taxon>
        <taxon>Gunneridae</taxon>
        <taxon>Pentapetalae</taxon>
        <taxon>asterids</taxon>
        <taxon>campanulids</taxon>
        <taxon>Asterales</taxon>
        <taxon>Asteraceae</taxon>
        <taxon>Asteroideae</taxon>
        <taxon>Heliantheae alliance</taxon>
        <taxon>Heliantheae</taxon>
        <taxon>Helianthus</taxon>
    </lineage>
</organism>
<accession>A0A9K3E6Z0</accession>
<dbReference type="AlphaFoldDB" id="A0A9K3E6Z0"/>
<protein>
    <submittedName>
        <fullName evidence="1">Uncharacterized protein</fullName>
    </submittedName>
</protein>
<evidence type="ECO:0000313" key="2">
    <source>
        <dbReference type="Proteomes" id="UP000215914"/>
    </source>
</evidence>